<proteinExistence type="predicted"/>
<dbReference type="EC" id="1.1.1.25" evidence="4"/>
<accession>A0ABX0SP48</accession>
<keyword evidence="2" id="KW-0057">Aromatic amino acid biosynthesis</keyword>
<dbReference type="InterPro" id="IPR013708">
    <property type="entry name" value="Shikimate_DH-bd_N"/>
</dbReference>
<evidence type="ECO:0000313" key="4">
    <source>
        <dbReference type="EMBL" id="NIH58536.1"/>
    </source>
</evidence>
<comment type="caution">
    <text evidence="4">The sequence shown here is derived from an EMBL/GenBank/DDBJ whole genome shotgun (WGS) entry which is preliminary data.</text>
</comment>
<keyword evidence="2" id="KW-0028">Amino-acid biosynthesis</keyword>
<organism evidence="4 5">
    <name type="scientific">Brooklawnia cerclae</name>
    <dbReference type="NCBI Taxonomy" id="349934"/>
    <lineage>
        <taxon>Bacteria</taxon>
        <taxon>Bacillati</taxon>
        <taxon>Actinomycetota</taxon>
        <taxon>Actinomycetes</taxon>
        <taxon>Propionibacteriales</taxon>
        <taxon>Propionibacteriaceae</taxon>
        <taxon>Brooklawnia</taxon>
    </lineage>
</organism>
<evidence type="ECO:0000259" key="3">
    <source>
        <dbReference type="Pfam" id="PF08501"/>
    </source>
</evidence>
<gene>
    <name evidence="4" type="ORF">FB473_003233</name>
</gene>
<keyword evidence="5" id="KW-1185">Reference proteome</keyword>
<dbReference type="EMBL" id="JAAMOZ010000004">
    <property type="protein sequence ID" value="NIH58536.1"/>
    <property type="molecule type" value="Genomic_DNA"/>
</dbReference>
<protein>
    <submittedName>
        <fullName evidence="4">Shikimate dehydrogenase</fullName>
        <ecNumber evidence="4">1.1.1.25</ecNumber>
    </submittedName>
</protein>
<dbReference type="InterPro" id="IPR046346">
    <property type="entry name" value="Aminoacid_DH-like_N_sf"/>
</dbReference>
<dbReference type="SUPFAM" id="SSF51735">
    <property type="entry name" value="NAD(P)-binding Rossmann-fold domains"/>
    <property type="match status" value="1"/>
</dbReference>
<dbReference type="InterPro" id="IPR036291">
    <property type="entry name" value="NAD(P)-bd_dom_sf"/>
</dbReference>
<dbReference type="PANTHER" id="PTHR21089">
    <property type="entry name" value="SHIKIMATE DEHYDROGENASE"/>
    <property type="match status" value="1"/>
</dbReference>
<dbReference type="GO" id="GO:0004764">
    <property type="term" value="F:shikimate 3-dehydrogenase (NADP+) activity"/>
    <property type="evidence" value="ECO:0007669"/>
    <property type="project" value="UniProtKB-EC"/>
</dbReference>
<dbReference type="CDD" id="cd01065">
    <property type="entry name" value="NAD_bind_Shikimate_DH"/>
    <property type="match status" value="1"/>
</dbReference>
<dbReference type="SUPFAM" id="SSF53223">
    <property type="entry name" value="Aminoacid dehydrogenase-like, N-terminal domain"/>
    <property type="match status" value="1"/>
</dbReference>
<comment type="pathway">
    <text evidence="1">Metabolic intermediate biosynthesis; chorismate biosynthesis; chorismate from D-erythrose 4-phosphate and phosphoenolpyruvate: step 4/7.</text>
</comment>
<dbReference type="Pfam" id="PF08501">
    <property type="entry name" value="Shikimate_dh_N"/>
    <property type="match status" value="1"/>
</dbReference>
<dbReference type="InterPro" id="IPR022893">
    <property type="entry name" value="Shikimate_DH_fam"/>
</dbReference>
<dbReference type="Gene3D" id="3.40.50.720">
    <property type="entry name" value="NAD(P)-binding Rossmann-like Domain"/>
    <property type="match status" value="1"/>
</dbReference>
<dbReference type="Proteomes" id="UP000749311">
    <property type="component" value="Unassembled WGS sequence"/>
</dbReference>
<evidence type="ECO:0000256" key="1">
    <source>
        <dbReference type="ARBA" id="ARBA00004871"/>
    </source>
</evidence>
<reference evidence="4 5" key="1">
    <citation type="submission" date="2020-02" db="EMBL/GenBank/DDBJ databases">
        <title>Sequencing the genomes of 1000 actinobacteria strains.</title>
        <authorList>
            <person name="Klenk H.-P."/>
        </authorList>
    </citation>
    <scope>NUCLEOTIDE SEQUENCE [LARGE SCALE GENOMIC DNA]</scope>
    <source>
        <strain evidence="4 5">DSM 19609</strain>
    </source>
</reference>
<sequence length="283" mass="29772">MVRRCAVIGSPIAHSLSPLLHRTAYAELGIADEYQYDAFEVTPDTLDEFVAGLGSEWVGLSVTAPDKQALLCHGVADPLAEALRSANTLILGRDGEPNRVYNTDIVGFGAALARQGVRTARTAVLVGNGATARTALLGLARLGVDDAVVLARDESRARASLDPIAGPAGVRLRVQPFGSAPELPEEWNGHADLLVSTVPVEVPDNLASALVQKVSAVFEATYNHYPTAIDRAAARAGLVSVDGLDFLVGQALDQIRLMTGRQADPGPLLAACRAEIARRQPSA</sequence>
<feature type="domain" description="Shikimate dehydrogenase substrate binding N-terminal" evidence="3">
    <location>
        <begin position="7"/>
        <end position="89"/>
    </location>
</feature>
<evidence type="ECO:0000256" key="2">
    <source>
        <dbReference type="ARBA" id="ARBA00023141"/>
    </source>
</evidence>
<evidence type="ECO:0000313" key="5">
    <source>
        <dbReference type="Proteomes" id="UP000749311"/>
    </source>
</evidence>
<dbReference type="PANTHER" id="PTHR21089:SF1">
    <property type="entry name" value="BIFUNCTIONAL 3-DEHYDROQUINATE DEHYDRATASE_SHIKIMATE DEHYDROGENASE, CHLOROPLASTIC"/>
    <property type="match status" value="1"/>
</dbReference>
<keyword evidence="4" id="KW-0560">Oxidoreductase</keyword>
<dbReference type="RefSeq" id="WP_167171170.1">
    <property type="nucleotide sequence ID" value="NZ_BAAAOO010000006.1"/>
</dbReference>
<name>A0ABX0SP48_9ACTN</name>
<dbReference type="Gene3D" id="3.40.50.10860">
    <property type="entry name" value="Leucine Dehydrogenase, chain A, domain 1"/>
    <property type="match status" value="1"/>
</dbReference>